<dbReference type="GO" id="GO:0003964">
    <property type="term" value="F:RNA-directed DNA polymerase activity"/>
    <property type="evidence" value="ECO:0007669"/>
    <property type="project" value="UniProtKB-KW"/>
</dbReference>
<dbReference type="CDD" id="cd01647">
    <property type="entry name" value="RT_LTR"/>
    <property type="match status" value="1"/>
</dbReference>
<dbReference type="SUPFAM" id="SSF50630">
    <property type="entry name" value="Acid proteases"/>
    <property type="match status" value="1"/>
</dbReference>
<dbReference type="EMBL" id="BFEA01000646">
    <property type="protein sequence ID" value="GBG88050.1"/>
    <property type="molecule type" value="Genomic_DNA"/>
</dbReference>
<dbReference type="PANTHER" id="PTHR24559:SF444">
    <property type="entry name" value="REVERSE TRANSCRIPTASE DOMAIN-CONTAINING PROTEIN"/>
    <property type="match status" value="1"/>
</dbReference>
<dbReference type="Pfam" id="PF00078">
    <property type="entry name" value="RVT_1"/>
    <property type="match status" value="1"/>
</dbReference>
<dbReference type="InterPro" id="IPR021109">
    <property type="entry name" value="Peptidase_aspartic_dom_sf"/>
</dbReference>
<comment type="caution">
    <text evidence="11">The sequence shown here is derived from an EMBL/GenBank/DDBJ whole genome shotgun (WGS) entry which is preliminary data.</text>
</comment>
<proteinExistence type="predicted"/>
<evidence type="ECO:0000256" key="1">
    <source>
        <dbReference type="ARBA" id="ARBA00022670"/>
    </source>
</evidence>
<keyword evidence="6" id="KW-0378">Hydrolase</keyword>
<dbReference type="OrthoDB" id="5599419at2759"/>
<keyword evidence="5" id="KW-0255">Endonuclease</keyword>
<dbReference type="GO" id="GO:0004519">
    <property type="term" value="F:endonuclease activity"/>
    <property type="evidence" value="ECO:0007669"/>
    <property type="project" value="UniProtKB-KW"/>
</dbReference>
<keyword evidence="4" id="KW-0540">Nuclease</keyword>
<organism evidence="11 12">
    <name type="scientific">Chara braunii</name>
    <name type="common">Braun's stonewort</name>
    <dbReference type="NCBI Taxonomy" id="69332"/>
    <lineage>
        <taxon>Eukaryota</taxon>
        <taxon>Viridiplantae</taxon>
        <taxon>Streptophyta</taxon>
        <taxon>Charophyceae</taxon>
        <taxon>Charales</taxon>
        <taxon>Characeae</taxon>
        <taxon>Chara</taxon>
    </lineage>
</organism>
<evidence type="ECO:0000256" key="5">
    <source>
        <dbReference type="ARBA" id="ARBA00022759"/>
    </source>
</evidence>
<keyword evidence="2" id="KW-0808">Transferase</keyword>
<dbReference type="GO" id="GO:0006508">
    <property type="term" value="P:proteolysis"/>
    <property type="evidence" value="ECO:0007669"/>
    <property type="project" value="UniProtKB-KW"/>
</dbReference>
<dbReference type="InterPro" id="IPR053134">
    <property type="entry name" value="RNA-dir_DNA_polymerase"/>
</dbReference>
<evidence type="ECO:0000256" key="6">
    <source>
        <dbReference type="ARBA" id="ARBA00022801"/>
    </source>
</evidence>
<dbReference type="PROSITE" id="PS50878">
    <property type="entry name" value="RT_POL"/>
    <property type="match status" value="1"/>
</dbReference>
<protein>
    <recommendedName>
        <fullName evidence="10">Reverse transcriptase domain-containing protein</fullName>
    </recommendedName>
</protein>
<dbReference type="GO" id="GO:0008233">
    <property type="term" value="F:peptidase activity"/>
    <property type="evidence" value="ECO:0007669"/>
    <property type="project" value="UniProtKB-KW"/>
</dbReference>
<dbReference type="InterPro" id="IPR000477">
    <property type="entry name" value="RT_dom"/>
</dbReference>
<feature type="coiled-coil region" evidence="8">
    <location>
        <begin position="119"/>
        <end position="153"/>
    </location>
</feature>
<feature type="region of interest" description="Disordered" evidence="9">
    <location>
        <begin position="706"/>
        <end position="732"/>
    </location>
</feature>
<dbReference type="PANTHER" id="PTHR24559">
    <property type="entry name" value="TRANSPOSON TY3-I GAG-POL POLYPROTEIN"/>
    <property type="match status" value="1"/>
</dbReference>
<dbReference type="Pfam" id="PF13975">
    <property type="entry name" value="gag-asp_proteas"/>
    <property type="match status" value="1"/>
</dbReference>
<keyword evidence="3" id="KW-0548">Nucleotidyltransferase</keyword>
<dbReference type="SUPFAM" id="SSF56672">
    <property type="entry name" value="DNA/RNA polymerases"/>
    <property type="match status" value="1"/>
</dbReference>
<gene>
    <name evidence="11" type="ORF">CBR_g46419</name>
</gene>
<dbReference type="Gramene" id="GBG88050">
    <property type="protein sequence ID" value="GBG88050"/>
    <property type="gene ID" value="CBR_g46419"/>
</dbReference>
<dbReference type="Gene3D" id="3.30.70.270">
    <property type="match status" value="1"/>
</dbReference>
<name>A0A388M0E8_CHABU</name>
<keyword evidence="7" id="KW-0695">RNA-directed DNA polymerase</keyword>
<evidence type="ECO:0000256" key="9">
    <source>
        <dbReference type="SAM" id="MobiDB-lite"/>
    </source>
</evidence>
<dbReference type="Proteomes" id="UP000265515">
    <property type="component" value="Unassembled WGS sequence"/>
</dbReference>
<dbReference type="FunFam" id="3.10.10.10:FF:000007">
    <property type="entry name" value="Retrovirus-related Pol polyprotein from transposon 17.6-like Protein"/>
    <property type="match status" value="1"/>
</dbReference>
<sequence>MTGPAMGLPGQLANESIADYKQRFQAQLAFIEAEEQRQLPAEAARLQAEAAATAEKLRLQAEADADAQARRKEAQDLLQRHEANNIERLKFWHFEPNGDDATLEEQHKEFLSKLVTRLLYACNYQRSELERQNQELQQQYQDLKTQHQELANLRRIVQSSRATGMQHGHSIPVYWTWNRLYQDQTLELPAVHPLAANWRNALTTHPRRRRHGLWEELTWLWKKRFIVDDAPTLAINRIFTMSQGNTTTRDWLTEWQKITAVPNLDLPFTHLRREFYNKSCAALSQTLGDHKQYTTFAEIIDKAREIIKTNRAAAHEKSTWQPTYVEKVKTGPRPQHFDAVQSDSGEDPVATPSSRDRDQVAVVQPRSNNKSRNNGKAKPASQAENGQPTPWVRFSLTEESTNLPLPRSGQGGCAATSQLGKLSFAGGEATPPSTPPDSAALLAASCTSEEDANVVSSRYTYEDYVVHLVPPLDQPHYVQQSTACTVSSPSATDSAALSPSIVGDSTSWSRLEEIDPLTFADFQWMPVPSTGRLPKPHCNVLMAQLRDYLHTAVPTPLMDAGVQIVDLHAYISKIDREFKTQQYDDINAPLLYVCIQIGEVTCSALIDCGASRNYISQDFMVRVGLGPRVRRNPQPTQVTLADGHTHKSIDRCIDDVPVYFAPHASEAVSFDILDTQFDMILGMSWLRSEDHPVNFYNRTVHIRAHARPARSNTGSAHPPRDHPRGRGRTSARLHLPNERGRVKCASGTTRRPSGEGWIRPSSSPYGAPVLFVQKKNKYLRLCIDYRKLNAQTIRNVGPLPRIDDLLERLGGAKFFSKLDLKSGYHQLEIRKEDRYKTAFKTRYGHFEWLVMPFGLTNAPATFQAAMTMEFQHMLDRYVLIYLDDILVYSRSLEEQVEHLRTVLERLRQAKYKANRDKCEFARQELEYLGHYVTL</sequence>
<reference evidence="11 12" key="1">
    <citation type="journal article" date="2018" name="Cell">
        <title>The Chara Genome: Secondary Complexity and Implications for Plant Terrestrialization.</title>
        <authorList>
            <person name="Nishiyama T."/>
            <person name="Sakayama H."/>
            <person name="Vries J.D."/>
            <person name="Buschmann H."/>
            <person name="Saint-Marcoux D."/>
            <person name="Ullrich K.K."/>
            <person name="Haas F.B."/>
            <person name="Vanderstraeten L."/>
            <person name="Becker D."/>
            <person name="Lang D."/>
            <person name="Vosolsobe S."/>
            <person name="Rombauts S."/>
            <person name="Wilhelmsson P.K.I."/>
            <person name="Janitza P."/>
            <person name="Kern R."/>
            <person name="Heyl A."/>
            <person name="Rumpler F."/>
            <person name="Villalobos L.I.A.C."/>
            <person name="Clay J.M."/>
            <person name="Skokan R."/>
            <person name="Toyoda A."/>
            <person name="Suzuki Y."/>
            <person name="Kagoshima H."/>
            <person name="Schijlen E."/>
            <person name="Tajeshwar N."/>
            <person name="Catarino B."/>
            <person name="Hetherington A.J."/>
            <person name="Saltykova A."/>
            <person name="Bonnot C."/>
            <person name="Breuninger H."/>
            <person name="Symeonidi A."/>
            <person name="Radhakrishnan G.V."/>
            <person name="Van Nieuwerburgh F."/>
            <person name="Deforce D."/>
            <person name="Chang C."/>
            <person name="Karol K.G."/>
            <person name="Hedrich R."/>
            <person name="Ulvskov P."/>
            <person name="Glockner G."/>
            <person name="Delwiche C.F."/>
            <person name="Petrasek J."/>
            <person name="Van de Peer Y."/>
            <person name="Friml J."/>
            <person name="Beilby M."/>
            <person name="Dolan L."/>
            <person name="Kohara Y."/>
            <person name="Sugano S."/>
            <person name="Fujiyama A."/>
            <person name="Delaux P.-M."/>
            <person name="Quint M."/>
            <person name="TheiBen G."/>
            <person name="Hagemann M."/>
            <person name="Harholt J."/>
            <person name="Dunand C."/>
            <person name="Zachgo S."/>
            <person name="Langdale J."/>
            <person name="Maumus F."/>
            <person name="Straeten D.V.D."/>
            <person name="Gould S.B."/>
            <person name="Rensing S.A."/>
        </authorList>
    </citation>
    <scope>NUCLEOTIDE SEQUENCE [LARGE SCALE GENOMIC DNA]</scope>
    <source>
        <strain evidence="11 12">S276</strain>
    </source>
</reference>
<dbReference type="Gene3D" id="3.10.10.10">
    <property type="entry name" value="HIV Type 1 Reverse Transcriptase, subunit A, domain 1"/>
    <property type="match status" value="1"/>
</dbReference>
<keyword evidence="8" id="KW-0175">Coiled coil</keyword>
<evidence type="ECO:0000256" key="2">
    <source>
        <dbReference type="ARBA" id="ARBA00022679"/>
    </source>
</evidence>
<evidence type="ECO:0000313" key="11">
    <source>
        <dbReference type="EMBL" id="GBG88050.1"/>
    </source>
</evidence>
<evidence type="ECO:0000313" key="12">
    <source>
        <dbReference type="Proteomes" id="UP000265515"/>
    </source>
</evidence>
<evidence type="ECO:0000259" key="10">
    <source>
        <dbReference type="PROSITE" id="PS50878"/>
    </source>
</evidence>
<dbReference type="Gene3D" id="2.40.70.10">
    <property type="entry name" value="Acid Proteases"/>
    <property type="match status" value="1"/>
</dbReference>
<dbReference type="InterPro" id="IPR043502">
    <property type="entry name" value="DNA/RNA_pol_sf"/>
</dbReference>
<dbReference type="CDD" id="cd00303">
    <property type="entry name" value="retropepsin_like"/>
    <property type="match status" value="1"/>
</dbReference>
<evidence type="ECO:0000256" key="3">
    <source>
        <dbReference type="ARBA" id="ARBA00022695"/>
    </source>
</evidence>
<keyword evidence="1" id="KW-0645">Protease</keyword>
<feature type="compositionally biased region" description="Polar residues" evidence="9">
    <location>
        <begin position="365"/>
        <end position="374"/>
    </location>
</feature>
<dbReference type="AlphaFoldDB" id="A0A388M0E8"/>
<evidence type="ECO:0000256" key="7">
    <source>
        <dbReference type="ARBA" id="ARBA00022918"/>
    </source>
</evidence>
<feature type="domain" description="Reverse transcriptase" evidence="10">
    <location>
        <begin position="753"/>
        <end position="932"/>
    </location>
</feature>
<keyword evidence="12" id="KW-1185">Reference proteome</keyword>
<evidence type="ECO:0000256" key="4">
    <source>
        <dbReference type="ARBA" id="ARBA00022722"/>
    </source>
</evidence>
<evidence type="ECO:0000256" key="8">
    <source>
        <dbReference type="SAM" id="Coils"/>
    </source>
</evidence>
<feature type="region of interest" description="Disordered" evidence="9">
    <location>
        <begin position="333"/>
        <end position="389"/>
    </location>
</feature>
<dbReference type="InterPro" id="IPR043128">
    <property type="entry name" value="Rev_trsase/Diguanyl_cyclase"/>
</dbReference>
<accession>A0A388M0E8</accession>